<dbReference type="Pfam" id="PF00589">
    <property type="entry name" value="Phage_integrase"/>
    <property type="match status" value="1"/>
</dbReference>
<evidence type="ECO:0000256" key="4">
    <source>
        <dbReference type="ARBA" id="ARBA00023125"/>
    </source>
</evidence>
<dbReference type="GO" id="GO:0006310">
    <property type="term" value="P:DNA recombination"/>
    <property type="evidence" value="ECO:0007669"/>
    <property type="project" value="UniProtKB-KW"/>
</dbReference>
<organism evidence="9 10">
    <name type="scientific">Clostridium thermosuccinogenes</name>
    <dbReference type="NCBI Taxonomy" id="84032"/>
    <lineage>
        <taxon>Bacteria</taxon>
        <taxon>Bacillati</taxon>
        <taxon>Bacillota</taxon>
        <taxon>Clostridia</taxon>
        <taxon>Eubacteriales</taxon>
        <taxon>Clostridiaceae</taxon>
        <taxon>Clostridium</taxon>
    </lineage>
</organism>
<accession>A0A2K2FPU1</accession>
<keyword evidence="10" id="KW-1185">Reference proteome</keyword>
<comment type="similarity">
    <text evidence="2">Belongs to the 'phage' integrase family.</text>
</comment>
<keyword evidence="4 6" id="KW-0238">DNA-binding</keyword>
<dbReference type="EMBL" id="NIOJ01000006">
    <property type="protein sequence ID" value="PNU00801.1"/>
    <property type="molecule type" value="Genomic_DNA"/>
</dbReference>
<dbReference type="Gene3D" id="1.10.150.130">
    <property type="match status" value="1"/>
</dbReference>
<dbReference type="AlphaFoldDB" id="A0A2K2FPU1"/>
<gene>
    <name evidence="9" type="ORF">CDQ84_03890</name>
</gene>
<dbReference type="Gene3D" id="1.10.443.10">
    <property type="entry name" value="Intergrase catalytic core"/>
    <property type="match status" value="1"/>
</dbReference>
<evidence type="ECO:0000256" key="1">
    <source>
        <dbReference type="ARBA" id="ARBA00003283"/>
    </source>
</evidence>
<evidence type="ECO:0000256" key="2">
    <source>
        <dbReference type="ARBA" id="ARBA00008857"/>
    </source>
</evidence>
<evidence type="ECO:0000259" key="8">
    <source>
        <dbReference type="PROSITE" id="PS51900"/>
    </source>
</evidence>
<sequence length="426" mass="48487">MAVTPRQVKNKRNADGTLTGRSGTVYDVNIKYKTPDGYKSYAKKGFATKKEALQHEAEMRAKLINPSFIATAAAQAKQTVQNYLLEWVENHGALNLRPSTFAGYKSNINNHIIPCIGHVQLRQVTPAMLDNMFQKLFEKGLSQSSVRYCQRIMSVALEAARKYNYIENNPAHDVITKFGKQGKTPEPYTIQQMQQLMGSILGTEWEMIVMLGGMYGLRISEILGLRWDNVNMEKGTFKVVEQLPFKLPAGALTLPEELPPVKSHDRVLPITEAARPYFERQLDLQARQKELCRLSGTVYYDNRLVIAKPNGVPLRRETVSSDFGQLLRRFELPHIRFHDLRHTAATNMHQLTGDFYTVGQILGRSLKGVGMQLGISSNLDSVTAQYVDVRLDRKRVVLDTYHNTLHPYEKNEVKKKAQKKSHDRER</sequence>
<proteinExistence type="inferred from homology"/>
<dbReference type="InterPro" id="IPR013762">
    <property type="entry name" value="Integrase-like_cat_sf"/>
</dbReference>
<dbReference type="PROSITE" id="PS51900">
    <property type="entry name" value="CB"/>
    <property type="match status" value="1"/>
</dbReference>
<dbReference type="KEGG" id="cthd:CDO33_19415"/>
<dbReference type="SUPFAM" id="SSF56349">
    <property type="entry name" value="DNA breaking-rejoining enzymes"/>
    <property type="match status" value="1"/>
</dbReference>
<dbReference type="Pfam" id="PF14657">
    <property type="entry name" value="Arm-DNA-bind_4"/>
    <property type="match status" value="1"/>
</dbReference>
<dbReference type="InterPro" id="IPR028259">
    <property type="entry name" value="AP2-like_int_N"/>
</dbReference>
<dbReference type="InterPro" id="IPR050808">
    <property type="entry name" value="Phage_Integrase"/>
</dbReference>
<dbReference type="InterPro" id="IPR002104">
    <property type="entry name" value="Integrase_catalytic"/>
</dbReference>
<name>A0A2K2FPU1_9CLOT</name>
<evidence type="ECO:0000256" key="6">
    <source>
        <dbReference type="PROSITE-ProRule" id="PRU01248"/>
    </source>
</evidence>
<dbReference type="OrthoDB" id="9785687at2"/>
<keyword evidence="3" id="KW-0229">DNA integration</keyword>
<feature type="domain" description="Core-binding (CB)" evidence="8">
    <location>
        <begin position="82"/>
        <end position="161"/>
    </location>
</feature>
<keyword evidence="5" id="KW-0233">DNA recombination</keyword>
<dbReference type="InterPro" id="IPR004107">
    <property type="entry name" value="Integrase_SAM-like_N"/>
</dbReference>
<reference evidence="9 10" key="1">
    <citation type="submission" date="2017-06" db="EMBL/GenBank/DDBJ databases">
        <title>Investigating the central metabolism of Clostridium thermosuccinogenes.</title>
        <authorList>
            <person name="Koendjbiharie J.G."/>
            <person name="van Kranenburg R."/>
        </authorList>
    </citation>
    <scope>NUCLEOTIDE SEQUENCE [LARGE SCALE GENOMIC DNA]</scope>
    <source>
        <strain evidence="9 10">DSM 5806</strain>
    </source>
</reference>
<dbReference type="InterPro" id="IPR010998">
    <property type="entry name" value="Integrase_recombinase_N"/>
</dbReference>
<dbReference type="InterPro" id="IPR011010">
    <property type="entry name" value="DNA_brk_join_enz"/>
</dbReference>
<dbReference type="InterPro" id="IPR044068">
    <property type="entry name" value="CB"/>
</dbReference>
<dbReference type="Pfam" id="PF14659">
    <property type="entry name" value="Phage_int_SAM_3"/>
    <property type="match status" value="1"/>
</dbReference>
<feature type="domain" description="Tyr recombinase" evidence="7">
    <location>
        <begin position="183"/>
        <end position="399"/>
    </location>
</feature>
<dbReference type="PROSITE" id="PS51898">
    <property type="entry name" value="TYR_RECOMBINASE"/>
    <property type="match status" value="1"/>
</dbReference>
<comment type="function">
    <text evidence="1">Site-specific tyrosine recombinase, which acts by catalyzing the cutting and rejoining of the recombining DNA molecules.</text>
</comment>
<evidence type="ECO:0000256" key="5">
    <source>
        <dbReference type="ARBA" id="ARBA00023172"/>
    </source>
</evidence>
<protein>
    <submittedName>
        <fullName evidence="9">Integrase</fullName>
    </submittedName>
</protein>
<dbReference type="PANTHER" id="PTHR30629:SF2">
    <property type="entry name" value="PROPHAGE INTEGRASE INTS-RELATED"/>
    <property type="match status" value="1"/>
</dbReference>
<evidence type="ECO:0000313" key="9">
    <source>
        <dbReference type="EMBL" id="PNU00801.1"/>
    </source>
</evidence>
<evidence type="ECO:0000256" key="3">
    <source>
        <dbReference type="ARBA" id="ARBA00022908"/>
    </source>
</evidence>
<dbReference type="RefSeq" id="WP_103080417.1">
    <property type="nucleotide sequence ID" value="NZ_NIOJ01000006.1"/>
</dbReference>
<dbReference type="PANTHER" id="PTHR30629">
    <property type="entry name" value="PROPHAGE INTEGRASE"/>
    <property type="match status" value="1"/>
</dbReference>
<comment type="caution">
    <text evidence="9">The sequence shown here is derived from an EMBL/GenBank/DDBJ whole genome shotgun (WGS) entry which is preliminary data.</text>
</comment>
<evidence type="ECO:0000259" key="7">
    <source>
        <dbReference type="PROSITE" id="PS51898"/>
    </source>
</evidence>
<dbReference type="GO" id="GO:0015074">
    <property type="term" value="P:DNA integration"/>
    <property type="evidence" value="ECO:0007669"/>
    <property type="project" value="UniProtKB-KW"/>
</dbReference>
<dbReference type="Proteomes" id="UP000236151">
    <property type="component" value="Unassembled WGS sequence"/>
</dbReference>
<dbReference type="GO" id="GO:0003677">
    <property type="term" value="F:DNA binding"/>
    <property type="evidence" value="ECO:0007669"/>
    <property type="project" value="UniProtKB-UniRule"/>
</dbReference>
<evidence type="ECO:0000313" key="10">
    <source>
        <dbReference type="Proteomes" id="UP000236151"/>
    </source>
</evidence>